<accession>A0A1A9V175</accession>
<dbReference type="AlphaFoldDB" id="A0A1A9V175"/>
<dbReference type="VEuPathDB" id="VectorBase:GAUT022517"/>
<proteinExistence type="predicted"/>
<evidence type="ECO:0000313" key="1">
    <source>
        <dbReference type="EnsemblMetazoa" id="GAUT022517-PA"/>
    </source>
</evidence>
<name>A0A1A9V175_GLOAU</name>
<reference evidence="1" key="1">
    <citation type="submission" date="2020-05" db="UniProtKB">
        <authorList>
            <consortium name="EnsemblMetazoa"/>
        </authorList>
    </citation>
    <scope>IDENTIFICATION</scope>
    <source>
        <strain evidence="1">TTRI</strain>
    </source>
</reference>
<organism evidence="1 2">
    <name type="scientific">Glossina austeni</name>
    <name type="common">Savannah tsetse fly</name>
    <dbReference type="NCBI Taxonomy" id="7395"/>
    <lineage>
        <taxon>Eukaryota</taxon>
        <taxon>Metazoa</taxon>
        <taxon>Ecdysozoa</taxon>
        <taxon>Arthropoda</taxon>
        <taxon>Hexapoda</taxon>
        <taxon>Insecta</taxon>
        <taxon>Pterygota</taxon>
        <taxon>Neoptera</taxon>
        <taxon>Endopterygota</taxon>
        <taxon>Diptera</taxon>
        <taxon>Brachycera</taxon>
        <taxon>Muscomorpha</taxon>
        <taxon>Hippoboscoidea</taxon>
        <taxon>Glossinidae</taxon>
        <taxon>Glossina</taxon>
    </lineage>
</organism>
<sequence length="61" mass="6915">MKNHLHITPLTHPEQLGRAQIISTAHLCRVRVLLFLGLSFHSLFNTFMVDSSSVEDKPSEN</sequence>
<evidence type="ECO:0000313" key="2">
    <source>
        <dbReference type="Proteomes" id="UP000078200"/>
    </source>
</evidence>
<protein>
    <submittedName>
        <fullName evidence="1">Uncharacterized protein</fullName>
    </submittedName>
</protein>
<dbReference type="EnsemblMetazoa" id="GAUT022517-RA">
    <property type="protein sequence ID" value="GAUT022517-PA"/>
    <property type="gene ID" value="GAUT022517"/>
</dbReference>
<keyword evidence="2" id="KW-1185">Reference proteome</keyword>
<dbReference type="Proteomes" id="UP000078200">
    <property type="component" value="Unassembled WGS sequence"/>
</dbReference>